<sequence>MGDSGIRRAIVEKLKSLYPGVYNEDNIGLVGTHQHAGVGGFLENLLPQLTSLGFVRETFDAIVAGTVKAAVQAHNNLGPGSLSYGTTDPLDWSQDIVFPISRPAYLANPAEERAKYAYDQDKTMTLVKFKGDSGDKGFLSFFPVHGTSLYQNNTLVSTDNKGMAAYLYENFVEPNAAPGNTSFVAGFVQASLSLTIVEPTARVLDNLGMGNNVNSTTLPVATIHKFVVTSQKHDIRISLTFLS</sequence>
<gene>
    <name evidence="1" type="ORF">ACOLOM_LOCUS9189</name>
</gene>
<accession>A0ACA9NX70</accession>
<evidence type="ECO:0000313" key="1">
    <source>
        <dbReference type="EMBL" id="CAG8677187.1"/>
    </source>
</evidence>
<reference evidence="1" key="1">
    <citation type="submission" date="2021-06" db="EMBL/GenBank/DDBJ databases">
        <authorList>
            <person name="Kallberg Y."/>
            <person name="Tangrot J."/>
            <person name="Rosling A."/>
        </authorList>
    </citation>
    <scope>NUCLEOTIDE SEQUENCE</scope>
    <source>
        <strain evidence="1">CL356</strain>
    </source>
</reference>
<dbReference type="EMBL" id="CAJVPT010025905">
    <property type="protein sequence ID" value="CAG8677187.1"/>
    <property type="molecule type" value="Genomic_DNA"/>
</dbReference>
<name>A0ACA9NX70_9GLOM</name>
<protein>
    <submittedName>
        <fullName evidence="1">13662_t:CDS:1</fullName>
    </submittedName>
</protein>
<keyword evidence="2" id="KW-1185">Reference proteome</keyword>
<dbReference type="Proteomes" id="UP000789525">
    <property type="component" value="Unassembled WGS sequence"/>
</dbReference>
<proteinExistence type="predicted"/>
<comment type="caution">
    <text evidence="1">The sequence shown here is derived from an EMBL/GenBank/DDBJ whole genome shotgun (WGS) entry which is preliminary data.</text>
</comment>
<organism evidence="1 2">
    <name type="scientific">Acaulospora colombiana</name>
    <dbReference type="NCBI Taxonomy" id="27376"/>
    <lineage>
        <taxon>Eukaryota</taxon>
        <taxon>Fungi</taxon>
        <taxon>Fungi incertae sedis</taxon>
        <taxon>Mucoromycota</taxon>
        <taxon>Glomeromycotina</taxon>
        <taxon>Glomeromycetes</taxon>
        <taxon>Diversisporales</taxon>
        <taxon>Acaulosporaceae</taxon>
        <taxon>Acaulospora</taxon>
    </lineage>
</organism>
<evidence type="ECO:0000313" key="2">
    <source>
        <dbReference type="Proteomes" id="UP000789525"/>
    </source>
</evidence>